<keyword evidence="4" id="KW-0560">Oxidoreductase</keyword>
<evidence type="ECO:0000313" key="8">
    <source>
        <dbReference type="Proteomes" id="UP001642406"/>
    </source>
</evidence>
<proteinExistence type="inferred from homology"/>
<dbReference type="SUPFAM" id="SSF54373">
    <property type="entry name" value="FAD-linked reductases, C-terminal domain"/>
    <property type="match status" value="1"/>
</dbReference>
<dbReference type="SUPFAM" id="SSF51905">
    <property type="entry name" value="FAD/NAD(P)-binding domain"/>
    <property type="match status" value="1"/>
</dbReference>
<evidence type="ECO:0000313" key="7">
    <source>
        <dbReference type="EMBL" id="CAK7221457.1"/>
    </source>
</evidence>
<protein>
    <recommendedName>
        <fullName evidence="6">FAD-binding domain-containing protein</fullName>
    </recommendedName>
</protein>
<keyword evidence="3" id="KW-0274">FAD</keyword>
<dbReference type="Proteomes" id="UP001642406">
    <property type="component" value="Unassembled WGS sequence"/>
</dbReference>
<feature type="domain" description="FAD-binding" evidence="6">
    <location>
        <begin position="97"/>
        <end position="438"/>
    </location>
</feature>
<dbReference type="Pfam" id="PF01494">
    <property type="entry name" value="FAD_binding_3"/>
    <property type="match status" value="1"/>
</dbReference>
<dbReference type="InterPro" id="IPR036188">
    <property type="entry name" value="FAD/NAD-bd_sf"/>
</dbReference>
<reference evidence="7 8" key="1">
    <citation type="submission" date="2024-01" db="EMBL/GenBank/DDBJ databases">
        <authorList>
            <person name="Allen C."/>
            <person name="Tagirdzhanova G."/>
        </authorList>
    </citation>
    <scope>NUCLEOTIDE SEQUENCE [LARGE SCALE GENOMIC DNA]</scope>
</reference>
<sequence>MPSLGKIVVTTVNDQGQGVFEGDLTVHPTTLPGDANIRRIFTAEKVPLPGIKYDNTHALNDIANKQGAEFILTEMPPGIISPMHATPSVDFSCRPLDVVIVGAGIGGLACGIACRRQGFNVTIYDQVKEFLRIGDSIGFATNSAKLLHRWGVADQLEAIASKAGKMEMYSYTDSDTCLGYDDHIEQFEKKTGVRALVGHRGDFHLILRDFCEKQGARIINATKVVSYDTTKPSLTLESGEEVTADVIVCADGAKSEARMLAIGVDNQPLSSGYAIYRGYMDADLIRGDPVAGKFVEKPEDRIRAVLGPDMHGFISTLRDGTQINAVLTHKDKDNIDEAWTKEGKKEDIMALLEGWDPAVQRVWEVFPSCLDWKLVYRPCLDKWVADSGLVTLMGDACHPFLPTSVQGASQAIEDGATLAMCLGKAGRNEISVALHTFFEIRHDYVATAQRTGIEQREIYHNVHDKESKELKEDFDVNSTALSNTYLWENDAEKTVEEKWDEISAKVRKQLKNGTTKS</sequence>
<name>A0ABP0BP29_9PEZI</name>
<dbReference type="PRINTS" id="PR00420">
    <property type="entry name" value="RNGMNOXGNASE"/>
</dbReference>
<comment type="caution">
    <text evidence="7">The sequence shown here is derived from an EMBL/GenBank/DDBJ whole genome shotgun (WGS) entry which is preliminary data.</text>
</comment>
<keyword evidence="8" id="KW-1185">Reference proteome</keyword>
<evidence type="ECO:0000256" key="1">
    <source>
        <dbReference type="ARBA" id="ARBA00007992"/>
    </source>
</evidence>
<evidence type="ECO:0000256" key="4">
    <source>
        <dbReference type="ARBA" id="ARBA00023002"/>
    </source>
</evidence>
<dbReference type="InterPro" id="IPR002938">
    <property type="entry name" value="FAD-bd"/>
</dbReference>
<evidence type="ECO:0000259" key="6">
    <source>
        <dbReference type="Pfam" id="PF01494"/>
    </source>
</evidence>
<dbReference type="EMBL" id="CAWUHC010000035">
    <property type="protein sequence ID" value="CAK7221457.1"/>
    <property type="molecule type" value="Genomic_DNA"/>
</dbReference>
<organism evidence="7 8">
    <name type="scientific">Sporothrix bragantina</name>
    <dbReference type="NCBI Taxonomy" id="671064"/>
    <lineage>
        <taxon>Eukaryota</taxon>
        <taxon>Fungi</taxon>
        <taxon>Dikarya</taxon>
        <taxon>Ascomycota</taxon>
        <taxon>Pezizomycotina</taxon>
        <taxon>Sordariomycetes</taxon>
        <taxon>Sordariomycetidae</taxon>
        <taxon>Ophiostomatales</taxon>
        <taxon>Ophiostomataceae</taxon>
        <taxon>Sporothrix</taxon>
    </lineage>
</organism>
<evidence type="ECO:0000256" key="5">
    <source>
        <dbReference type="ARBA" id="ARBA00023033"/>
    </source>
</evidence>
<evidence type="ECO:0000256" key="3">
    <source>
        <dbReference type="ARBA" id="ARBA00022827"/>
    </source>
</evidence>
<accession>A0ABP0BP29</accession>
<keyword evidence="5" id="KW-0503">Monooxygenase</keyword>
<dbReference type="Gene3D" id="3.50.50.60">
    <property type="entry name" value="FAD/NAD(P)-binding domain"/>
    <property type="match status" value="1"/>
</dbReference>
<evidence type="ECO:0000256" key="2">
    <source>
        <dbReference type="ARBA" id="ARBA00022630"/>
    </source>
</evidence>
<comment type="similarity">
    <text evidence="1">Belongs to the paxM FAD-dependent monooxygenase family.</text>
</comment>
<dbReference type="PANTHER" id="PTHR13789:SF236">
    <property type="entry name" value="MONOOXYGENASE, PUTATIVE (AFU_ORTHOLOGUE AFUA_6G12060)-RELATED"/>
    <property type="match status" value="1"/>
</dbReference>
<keyword evidence="2" id="KW-0285">Flavoprotein</keyword>
<gene>
    <name evidence="7" type="ORF">SBRCBS47491_004532</name>
</gene>
<dbReference type="PANTHER" id="PTHR13789">
    <property type="entry name" value="MONOOXYGENASE"/>
    <property type="match status" value="1"/>
</dbReference>
<dbReference type="InterPro" id="IPR050493">
    <property type="entry name" value="FAD-dep_Monooxygenase_BioMet"/>
</dbReference>